<dbReference type="Pfam" id="PF10357">
    <property type="entry name" value="WH_KIN17"/>
    <property type="match status" value="1"/>
</dbReference>
<dbReference type="InterPro" id="IPR019447">
    <property type="entry name" value="DNA/RNA-bd_Kin17_WH-like_dom"/>
</dbReference>
<dbReference type="SMART" id="SM01253">
    <property type="entry name" value="Kin17_mid"/>
    <property type="match status" value="1"/>
</dbReference>
<evidence type="ECO:0000313" key="3">
    <source>
        <dbReference type="EMBL" id="GMG24975.1"/>
    </source>
</evidence>
<feature type="compositionally biased region" description="Low complexity" evidence="1">
    <location>
        <begin position="191"/>
        <end position="208"/>
    </location>
</feature>
<dbReference type="PANTHER" id="PTHR12805:SF0">
    <property type="entry name" value="DNA_RNA-BINDING PROTEIN KIN17"/>
    <property type="match status" value="1"/>
</dbReference>
<feature type="domain" description="DNA/RNA-binding protein Kin17 WH-like" evidence="2">
    <location>
        <begin position="31"/>
        <end position="134"/>
    </location>
</feature>
<dbReference type="InterPro" id="IPR038254">
    <property type="entry name" value="KIN17_WH-like_sf"/>
</dbReference>
<dbReference type="EMBL" id="BSYA01000015">
    <property type="protein sequence ID" value="GMG24975.1"/>
    <property type="molecule type" value="Genomic_DNA"/>
</dbReference>
<accession>A0AAN4YEM6</accession>
<name>A0AAN4YEM6_ASPOZ</name>
<dbReference type="Gene3D" id="1.10.10.2030">
    <property type="entry name" value="DNA/RNA-binding protein Kin17, conserved domain"/>
    <property type="match status" value="1"/>
</dbReference>
<feature type="compositionally biased region" description="Pro residues" evidence="1">
    <location>
        <begin position="209"/>
        <end position="219"/>
    </location>
</feature>
<protein>
    <submittedName>
        <fullName evidence="3">Unnamed protein product</fullName>
    </submittedName>
</protein>
<dbReference type="GO" id="GO:0005634">
    <property type="term" value="C:nucleus"/>
    <property type="evidence" value="ECO:0007669"/>
    <property type="project" value="TreeGrafter"/>
</dbReference>
<dbReference type="GO" id="GO:0006974">
    <property type="term" value="P:DNA damage response"/>
    <property type="evidence" value="ECO:0007669"/>
    <property type="project" value="TreeGrafter"/>
</dbReference>
<sequence>MPRAEAGSTKAISNKIKSVRPIHTQSESHVRNALLVGEDPRKYIEEYSKEFLNNFLTQLRTSHQEKAIHANIFYQTIVADKTVSFFYSLTCGSCWMGLMDAPEAMRRREALMKKERQDRGDEEREQRQILEQVERARQNADKEEEIDPEARNLQRKEGEKVKLNIGFGSKANGDSKTESPKPQSPEEKDNAASSATPEPAAASASPDSAPTPAPAPAAAPAPAQDAPKPAVKLSMSLGDKKPKNVFAAAAKKNPLAGKKGPVMEAPKKMSEQERIMKQEMEAMEKKRMRGGFGMPNPKRPKLT</sequence>
<dbReference type="AlphaFoldDB" id="A0AAN4YEM6"/>
<dbReference type="PANTHER" id="PTHR12805">
    <property type="entry name" value="KIN17 KIN, ANTIGENIC DETERMINANT OF RECA PROTEIN HOMOLOG"/>
    <property type="match status" value="1"/>
</dbReference>
<dbReference type="GO" id="GO:0006260">
    <property type="term" value="P:DNA replication"/>
    <property type="evidence" value="ECO:0007669"/>
    <property type="project" value="TreeGrafter"/>
</dbReference>
<evidence type="ECO:0000256" key="1">
    <source>
        <dbReference type="SAM" id="MobiDB-lite"/>
    </source>
</evidence>
<dbReference type="Proteomes" id="UP001165205">
    <property type="component" value="Unassembled WGS sequence"/>
</dbReference>
<proteinExistence type="predicted"/>
<feature type="region of interest" description="Disordered" evidence="1">
    <location>
        <begin position="134"/>
        <end position="237"/>
    </location>
</feature>
<organism evidence="3 4">
    <name type="scientific">Aspergillus oryzae</name>
    <name type="common">Yellow koji mold</name>
    <dbReference type="NCBI Taxonomy" id="5062"/>
    <lineage>
        <taxon>Eukaryota</taxon>
        <taxon>Fungi</taxon>
        <taxon>Dikarya</taxon>
        <taxon>Ascomycota</taxon>
        <taxon>Pezizomycotina</taxon>
        <taxon>Eurotiomycetes</taxon>
        <taxon>Eurotiomycetidae</taxon>
        <taxon>Eurotiales</taxon>
        <taxon>Aspergillaceae</taxon>
        <taxon>Aspergillus</taxon>
        <taxon>Aspergillus subgen. Circumdati</taxon>
    </lineage>
</organism>
<comment type="caution">
    <text evidence="3">The sequence shown here is derived from an EMBL/GenBank/DDBJ whole genome shotgun (WGS) entry which is preliminary data.</text>
</comment>
<dbReference type="GO" id="GO:0003690">
    <property type="term" value="F:double-stranded DNA binding"/>
    <property type="evidence" value="ECO:0007669"/>
    <property type="project" value="TreeGrafter"/>
</dbReference>
<evidence type="ECO:0000259" key="2">
    <source>
        <dbReference type="SMART" id="SM01253"/>
    </source>
</evidence>
<reference evidence="3" key="1">
    <citation type="submission" date="2023-04" db="EMBL/GenBank/DDBJ databases">
        <title>Aspergillus oryzae NBRC 4228.</title>
        <authorList>
            <person name="Ichikawa N."/>
            <person name="Sato H."/>
            <person name="Tonouchi N."/>
        </authorList>
    </citation>
    <scope>NUCLEOTIDE SEQUENCE</scope>
    <source>
        <strain evidence="3">NBRC 4228</strain>
    </source>
</reference>
<gene>
    <name evidence="3" type="ORF">Aory04_000211100</name>
</gene>
<feature type="compositionally biased region" description="Low complexity" evidence="1">
    <location>
        <begin position="220"/>
        <end position="230"/>
    </location>
</feature>
<evidence type="ECO:0000313" key="4">
    <source>
        <dbReference type="Proteomes" id="UP001165205"/>
    </source>
</evidence>
<dbReference type="InterPro" id="IPR037321">
    <property type="entry name" value="KIN17-like"/>
</dbReference>
<feature type="compositionally biased region" description="Basic and acidic residues" evidence="1">
    <location>
        <begin position="148"/>
        <end position="162"/>
    </location>
</feature>
<feature type="compositionally biased region" description="Basic and acidic residues" evidence="1">
    <location>
        <begin position="173"/>
        <end position="190"/>
    </location>
</feature>